<dbReference type="InterPro" id="IPR039781">
    <property type="entry name" value="Rad21/Rec8-like"/>
</dbReference>
<dbReference type="WBParaSite" id="ALUE_0000824601-mRNA-1">
    <property type="protein sequence ID" value="ALUE_0000824601-mRNA-1"/>
    <property type="gene ID" value="ALUE_0000824601"/>
</dbReference>
<name>A0A9J2PF11_ASCLU</name>
<keyword evidence="1" id="KW-1185">Reference proteome</keyword>
<dbReference type="PANTHER" id="PTHR12585">
    <property type="entry name" value="SCC1 / RAD21 FAMILY MEMBER"/>
    <property type="match status" value="1"/>
</dbReference>
<dbReference type="GO" id="GO:0003682">
    <property type="term" value="F:chromatin binding"/>
    <property type="evidence" value="ECO:0007669"/>
    <property type="project" value="TreeGrafter"/>
</dbReference>
<organism evidence="1 2">
    <name type="scientific">Ascaris lumbricoides</name>
    <name type="common">Giant roundworm</name>
    <dbReference type="NCBI Taxonomy" id="6252"/>
    <lineage>
        <taxon>Eukaryota</taxon>
        <taxon>Metazoa</taxon>
        <taxon>Ecdysozoa</taxon>
        <taxon>Nematoda</taxon>
        <taxon>Chromadorea</taxon>
        <taxon>Rhabditida</taxon>
        <taxon>Spirurina</taxon>
        <taxon>Ascaridomorpha</taxon>
        <taxon>Ascaridoidea</taxon>
        <taxon>Ascarididae</taxon>
        <taxon>Ascaris</taxon>
    </lineage>
</organism>
<dbReference type="GO" id="GO:0030893">
    <property type="term" value="C:meiotic cohesin complex"/>
    <property type="evidence" value="ECO:0007669"/>
    <property type="project" value="TreeGrafter"/>
</dbReference>
<protein>
    <submittedName>
        <fullName evidence="2">Rad21/Rec8-like protein N-terminal domain-containing protein</fullName>
    </submittedName>
</protein>
<dbReference type="CDD" id="cd21747">
    <property type="entry name" value="Rad21_Rec8_M"/>
    <property type="match status" value="1"/>
</dbReference>
<proteinExistence type="predicted"/>
<dbReference type="AlphaFoldDB" id="A0A9J2PF11"/>
<accession>A0A9J2PF11</accession>
<evidence type="ECO:0000313" key="1">
    <source>
        <dbReference type="Proteomes" id="UP000036681"/>
    </source>
</evidence>
<dbReference type="GO" id="GO:0051177">
    <property type="term" value="P:meiotic sister chromatid cohesion"/>
    <property type="evidence" value="ECO:0007669"/>
    <property type="project" value="TreeGrafter"/>
</dbReference>
<evidence type="ECO:0000313" key="2">
    <source>
        <dbReference type="WBParaSite" id="ALUE_0000824601-mRNA-1"/>
    </source>
</evidence>
<dbReference type="GO" id="GO:0006302">
    <property type="term" value="P:double-strand break repair"/>
    <property type="evidence" value="ECO:0007669"/>
    <property type="project" value="TreeGrafter"/>
</dbReference>
<sequence>MIADKRWKAIRKELMEANVEKYCNDLLERIPFGGDHEAENVRFSLYLLSILSTGIVQLQLKRTELLLRDVEKLKALLFSKLKEDGKRGDDNAMQLGSDGVLPEVGRKRKRKDGMTLPNIGATLVDLANDLDKMAIDGELQFGTVARMSDITLQEAHPMGIDDDLVDDDFGMITPEQRRILEGVMHDFRGADSRADKAEVAIVANHPSDDHTREALAIAGAEFAVGTAAEVESPLVQDSVEVTSEGGRGDQIWNHDAQVDQRPVSIVSSASGKQLIRNWFQMHRSDSGEKRRSCSLQKFEACKSARPLILGGRNSWYLKKVEDQLKSTVVVGKSGRRPCIMLQEEPGMTPSRLVEAHLLKHQADFFSGRHVLCQLISVLQLSSLALDVLLLDEPDRPTRTNVHRKAWADRETQLSVEFLRARMNDYSDTVRTRDELIVRDPKKQFVPCSEMFDLRPATLRHDLSSWMVALLQEFLRARMNDYSDTVRTRDELIVRDPKKQFVPCSEMFDLRPATLRLNPTLCELFVGSRRDQIALALQWDEGVSFSSAAKYQRAGNRDDEESSSAKALNFSLFYSRMEHASVSTLEHSERSSGEVKKISEMRMDSLMSGTDMRPEDDIPSNLLLQSDYAQMGAVKAMAAEGDEAEQIDEPGESSAARFFFRKDTHESSVSVQERERRSTGFWGISRENERADAVMLDTTNPDVMGLEKSTNLLDNLNASMKGTNPSPNGSSEGQVHVHGQADESGFIEELCQKILGIARRKGGDVVMISELLDKGCGRLVAARTFCSLLSLLNTGVQQSEVARDLRRFLARALYLRQFLVLSEMLVPGTSEAFVVNWILLCATDVEEEKRP</sequence>
<dbReference type="PANTHER" id="PTHR12585:SF27">
    <property type="entry name" value="MEIOTIC RECOMBINATION PROTEIN REC8 HOMOLOG"/>
    <property type="match status" value="1"/>
</dbReference>
<dbReference type="Proteomes" id="UP000036681">
    <property type="component" value="Unplaced"/>
</dbReference>
<reference evidence="2" key="1">
    <citation type="submission" date="2023-03" db="UniProtKB">
        <authorList>
            <consortium name="WormBaseParasite"/>
        </authorList>
    </citation>
    <scope>IDENTIFICATION</scope>
</reference>